<dbReference type="STRING" id="391625.PPSIR1_40700"/>
<dbReference type="Proteomes" id="UP000005801">
    <property type="component" value="Unassembled WGS sequence"/>
</dbReference>
<proteinExistence type="predicted"/>
<protein>
    <submittedName>
        <fullName evidence="1">Uncharacterized protein</fullName>
    </submittedName>
</protein>
<sequence>MVDPSSAPEAPPGDGPGVVIINWAPSNAGLLDALDRALQPAGVERITCVVSERGEGEGEALPAVPPGALERRRLAVPMRSSFAELVEWMRVRLNVAQARAVIVLPHLDESEPDSISRRTCAALRRACEGAVPNVLVEVEDPEAAFEFVGLGVATVFYSGHLRAALLGQACIDLGVFQFILGLLRGRQRIQTIAVPEALRQGSFAEAALELELDELGQPMTIIGVARPPELGPGIEGSGVHINPGPSTPLRDVLGLVALVSAPAPSPRTRP</sequence>
<dbReference type="OrthoDB" id="5513651at2"/>
<dbReference type="RefSeq" id="WP_006969619.1">
    <property type="nucleotide sequence ID" value="NZ_ABCS01000004.1"/>
</dbReference>
<keyword evidence="2" id="KW-1185">Reference proteome</keyword>
<name>A6FYS0_9BACT</name>
<dbReference type="EMBL" id="ABCS01000004">
    <property type="protein sequence ID" value="EDM81342.1"/>
    <property type="molecule type" value="Genomic_DNA"/>
</dbReference>
<reference evidence="1 2" key="1">
    <citation type="submission" date="2007-06" db="EMBL/GenBank/DDBJ databases">
        <authorList>
            <person name="Shimkets L."/>
            <person name="Ferriera S."/>
            <person name="Johnson J."/>
            <person name="Kravitz S."/>
            <person name="Beeson K."/>
            <person name="Sutton G."/>
            <person name="Rogers Y.-H."/>
            <person name="Friedman R."/>
            <person name="Frazier M."/>
            <person name="Venter J.C."/>
        </authorList>
    </citation>
    <scope>NUCLEOTIDE SEQUENCE [LARGE SCALE GENOMIC DNA]</scope>
    <source>
        <strain evidence="1 2">SIR-1</strain>
    </source>
</reference>
<organism evidence="1 2">
    <name type="scientific">Plesiocystis pacifica SIR-1</name>
    <dbReference type="NCBI Taxonomy" id="391625"/>
    <lineage>
        <taxon>Bacteria</taxon>
        <taxon>Pseudomonadati</taxon>
        <taxon>Myxococcota</taxon>
        <taxon>Polyangia</taxon>
        <taxon>Nannocystales</taxon>
        <taxon>Nannocystaceae</taxon>
        <taxon>Plesiocystis</taxon>
    </lineage>
</organism>
<comment type="caution">
    <text evidence="1">The sequence shown here is derived from an EMBL/GenBank/DDBJ whole genome shotgun (WGS) entry which is preliminary data.</text>
</comment>
<accession>A6FYS0</accession>
<gene>
    <name evidence="1" type="ORF">PPSIR1_40700</name>
</gene>
<evidence type="ECO:0000313" key="1">
    <source>
        <dbReference type="EMBL" id="EDM81342.1"/>
    </source>
</evidence>
<evidence type="ECO:0000313" key="2">
    <source>
        <dbReference type="Proteomes" id="UP000005801"/>
    </source>
</evidence>
<dbReference type="AlphaFoldDB" id="A6FYS0"/>